<organism evidence="2 3">
    <name type="scientific">Candidatus Woesebacteria bacterium GW2011_GWB1_45_5</name>
    <dbReference type="NCBI Taxonomy" id="1618581"/>
    <lineage>
        <taxon>Bacteria</taxon>
        <taxon>Candidatus Woeseibacteriota</taxon>
    </lineage>
</organism>
<evidence type="ECO:0000256" key="1">
    <source>
        <dbReference type="PROSITE-ProRule" id="PRU00339"/>
    </source>
</evidence>
<gene>
    <name evidence="2" type="ORF">UX13_C0040G0002</name>
</gene>
<comment type="caution">
    <text evidence="2">The sequence shown here is derived from an EMBL/GenBank/DDBJ whole genome shotgun (WGS) entry which is preliminary data.</text>
</comment>
<reference evidence="2 3" key="1">
    <citation type="journal article" date="2015" name="Nature">
        <title>rRNA introns, odd ribosomes, and small enigmatic genomes across a large radiation of phyla.</title>
        <authorList>
            <person name="Brown C.T."/>
            <person name="Hug L.A."/>
            <person name="Thomas B.C."/>
            <person name="Sharon I."/>
            <person name="Castelle C.J."/>
            <person name="Singh A."/>
            <person name="Wilkins M.J."/>
            <person name="Williams K.H."/>
            <person name="Banfield J.F."/>
        </authorList>
    </citation>
    <scope>NUCLEOTIDE SEQUENCE [LARGE SCALE GENOMIC DNA]</scope>
</reference>
<sequence length="233" mass="25453">METTLAQKAISLALSGQWEEATKINLDLLKESPDDTDALNRLARAYAELGKISEAKKIASKVLNIDPGNSIAQRCLEKWKTAKKTKGNGAVPASVDSFLEEPGKTKLVPLVNMGDSGLFASLDPGEEVKLFASAHKVSVVTNEGKYLGRFSDDLASRLGSLMKSGYKYKVVIKSLEAKEVVVFIREINRGKNGSDVSSFPQEKIDYVSFTPPELVHKEQPEALDGLEENPEEI</sequence>
<accession>A0A0G1QL77</accession>
<dbReference type="EMBL" id="LCLA01000040">
    <property type="protein sequence ID" value="KKU09420.1"/>
    <property type="molecule type" value="Genomic_DNA"/>
</dbReference>
<evidence type="ECO:0000313" key="3">
    <source>
        <dbReference type="Proteomes" id="UP000034329"/>
    </source>
</evidence>
<dbReference type="PROSITE" id="PS50005">
    <property type="entry name" value="TPR"/>
    <property type="match status" value="1"/>
</dbReference>
<dbReference type="InterPro" id="IPR011990">
    <property type="entry name" value="TPR-like_helical_dom_sf"/>
</dbReference>
<protein>
    <submittedName>
        <fullName evidence="2">Tetratricopeptide TPR_2 repeat protein</fullName>
    </submittedName>
</protein>
<evidence type="ECO:0000313" key="2">
    <source>
        <dbReference type="EMBL" id="KKU09420.1"/>
    </source>
</evidence>
<keyword evidence="1" id="KW-0802">TPR repeat</keyword>
<dbReference type="Proteomes" id="UP000034329">
    <property type="component" value="Unassembled WGS sequence"/>
</dbReference>
<proteinExistence type="predicted"/>
<dbReference type="Pfam" id="PF14559">
    <property type="entry name" value="TPR_19"/>
    <property type="match status" value="1"/>
</dbReference>
<dbReference type="SMART" id="SM00028">
    <property type="entry name" value="TPR"/>
    <property type="match status" value="1"/>
</dbReference>
<name>A0A0G1QL77_9BACT</name>
<dbReference type="SUPFAM" id="SSF48452">
    <property type="entry name" value="TPR-like"/>
    <property type="match status" value="1"/>
</dbReference>
<dbReference type="InterPro" id="IPR019734">
    <property type="entry name" value="TPR_rpt"/>
</dbReference>
<dbReference type="Gene3D" id="1.25.40.10">
    <property type="entry name" value="Tetratricopeptide repeat domain"/>
    <property type="match status" value="1"/>
</dbReference>
<feature type="repeat" description="TPR" evidence="1">
    <location>
        <begin position="36"/>
        <end position="69"/>
    </location>
</feature>
<dbReference type="AlphaFoldDB" id="A0A0G1QL77"/>